<gene>
    <name evidence="4" type="ORF">BRENAR_LOCUS5090</name>
</gene>
<dbReference type="InterPro" id="IPR052233">
    <property type="entry name" value="Rho-type_GEFs"/>
</dbReference>
<dbReference type="GO" id="GO:0005085">
    <property type="term" value="F:guanyl-nucleotide exchange factor activity"/>
    <property type="evidence" value="ECO:0007669"/>
    <property type="project" value="UniProtKB-KW"/>
</dbReference>
<evidence type="ECO:0000256" key="1">
    <source>
        <dbReference type="ARBA" id="ARBA00022658"/>
    </source>
</evidence>
<proteinExistence type="predicted"/>
<dbReference type="InterPro" id="IPR001180">
    <property type="entry name" value="CNH_dom"/>
</dbReference>
<dbReference type="PANTHER" id="PTHR46572:SF1">
    <property type="entry name" value="RHO1 GUANINE NUCLEOTIDE EXCHANGE FACTOR TUS1"/>
    <property type="match status" value="1"/>
</dbReference>
<dbReference type="PROSITE" id="PS50219">
    <property type="entry name" value="CNH"/>
    <property type="match status" value="1"/>
</dbReference>
<feature type="compositionally biased region" description="Pro residues" evidence="2">
    <location>
        <begin position="41"/>
        <end position="52"/>
    </location>
</feature>
<feature type="region of interest" description="Disordered" evidence="2">
    <location>
        <begin position="1"/>
        <end position="63"/>
    </location>
</feature>
<dbReference type="InParanoid" id="A0A448YTX1"/>
<evidence type="ECO:0000259" key="3">
    <source>
        <dbReference type="PROSITE" id="PS50219"/>
    </source>
</evidence>
<feature type="domain" description="CNH" evidence="3">
    <location>
        <begin position="518"/>
        <end position="826"/>
    </location>
</feature>
<accession>A0A448YTX1</accession>
<feature type="compositionally biased region" description="Polar residues" evidence="2">
    <location>
        <begin position="16"/>
        <end position="30"/>
    </location>
</feature>
<evidence type="ECO:0000313" key="4">
    <source>
        <dbReference type="EMBL" id="VEU24362.1"/>
    </source>
</evidence>
<dbReference type="OrthoDB" id="3993235at2759"/>
<dbReference type="Proteomes" id="UP000290900">
    <property type="component" value="Unassembled WGS sequence"/>
</dbReference>
<name>A0A448YTX1_BRENA</name>
<dbReference type="Pfam" id="PF00780">
    <property type="entry name" value="CNH"/>
    <property type="match status" value="1"/>
</dbReference>
<evidence type="ECO:0000313" key="5">
    <source>
        <dbReference type="Proteomes" id="UP000290900"/>
    </source>
</evidence>
<dbReference type="PANTHER" id="PTHR46572">
    <property type="entry name" value="RHO1 GDP-GTP EXCHANGE PROTEIN 1-RELATED"/>
    <property type="match status" value="1"/>
</dbReference>
<organism evidence="4 5">
    <name type="scientific">Brettanomyces naardenensis</name>
    <name type="common">Yeast</name>
    <dbReference type="NCBI Taxonomy" id="13370"/>
    <lineage>
        <taxon>Eukaryota</taxon>
        <taxon>Fungi</taxon>
        <taxon>Dikarya</taxon>
        <taxon>Ascomycota</taxon>
        <taxon>Saccharomycotina</taxon>
        <taxon>Pichiomycetes</taxon>
        <taxon>Pichiales</taxon>
        <taxon>Pichiaceae</taxon>
        <taxon>Brettanomyces</taxon>
    </lineage>
</organism>
<keyword evidence="5" id="KW-1185">Reference proteome</keyword>
<feature type="compositionally biased region" description="Low complexity" evidence="2">
    <location>
        <begin position="53"/>
        <end position="63"/>
    </location>
</feature>
<protein>
    <submittedName>
        <fullName evidence="4">DEKNAAC105664</fullName>
    </submittedName>
</protein>
<keyword evidence="1" id="KW-0344">Guanine-nucleotide releasing factor</keyword>
<dbReference type="EMBL" id="CAACVR010000076">
    <property type="protein sequence ID" value="VEU24362.1"/>
    <property type="molecule type" value="Genomic_DNA"/>
</dbReference>
<dbReference type="AlphaFoldDB" id="A0A448YTX1"/>
<sequence>MPSSAATSPIRAKTELATSPSKYGSKNLSESLMKASNSSLPPLPSYAAPPSPSSSRKSQLSRDPSISASSAVLELPLDIRIMVESRPSTIHYDFDGFEGKSYKSFWLLSDDEASSFEKWNRLEFERQNRLFEYFTNLLRIRFNMKRMVFHYGPAFEKSHGLTENVAADYRKTFSRIKDLYGYLDKLVSRKLKPAYEGHMFVNDRYVLKVSGKWLSNLAASYHYVSQGVVYLARLSANDTVREWIAEQEETDELAQSNRFAPSARELFTSYFIKLFTPLALIFKDLIKLYAKMEKPVQGEAVKQMYDILTQINTTSDHTTDLDNKISLNEHLVCKDVLYLEMVDLFNPMRHLSSTSMEMEVSGKTSWSKCRLVLCDNYLLPLIHRDSDLFLLKPPIPMQYLSYKVLNTNEGDETSPHLIVTDSGNEIIYELRMLKGQNMASIMINTFTKDLDKTRTAFFERMADGRTLKLINGCSFVSHTESRSVSKNGPPEWDLVTRAISVSNEASETNSSLLRPLSTTEPSCIDWFGVGNEDFLAIGANDGIYVGQQDSPLSWRRVCELTGVTRLDVLDNQTLICVANHEKLYKCAILDILPAYTGRYLCDRSFKVIQKHCREYELGFQDFRRGPVLVNTRHIFCWKDQKIRYSPLTIENNWTPEFKSMKATFNVLGVSVFYPNLFTVMNFAENMPIFYLSNLDSLTNTPLPSLDNDRDLQKRLKGQKPVASFKLSKERKVYETLLVYTNYGITVDCISKSQTFQRSRKEMMRFNFCCIDAAFDIDKSTLFVCGNQGLEMWHIPSGQALQESRPKLISCVTGRDVRLLNRTPGKITVSLLRPDEKGDHAFLRKILLVG</sequence>
<evidence type="ECO:0000256" key="2">
    <source>
        <dbReference type="SAM" id="MobiDB-lite"/>
    </source>
</evidence>
<reference evidence="4 5" key="1">
    <citation type="submission" date="2018-12" db="EMBL/GenBank/DDBJ databases">
        <authorList>
            <person name="Tiukova I."/>
            <person name="Dainat J."/>
        </authorList>
    </citation>
    <scope>NUCLEOTIDE SEQUENCE [LARGE SCALE GENOMIC DNA]</scope>
</reference>